<dbReference type="AlphaFoldDB" id="A0A9W4IKQ6"/>
<dbReference type="GO" id="GO:0006412">
    <property type="term" value="P:translation"/>
    <property type="evidence" value="ECO:0007669"/>
    <property type="project" value="InterPro"/>
</dbReference>
<evidence type="ECO:0000313" key="5">
    <source>
        <dbReference type="Proteomes" id="UP001153618"/>
    </source>
</evidence>
<dbReference type="InterPro" id="IPR001780">
    <property type="entry name" value="Ribosomal_eL33"/>
</dbReference>
<comment type="similarity">
    <text evidence="1">Belongs to the eukaryotic ribosomal protein eL33 family.</text>
</comment>
<dbReference type="PROSITE" id="PS01105">
    <property type="entry name" value="RIBOSOMAL_L35AE"/>
    <property type="match status" value="1"/>
</dbReference>
<gene>
    <name evidence="4" type="ORF">POLS_LOCUS9757</name>
</gene>
<dbReference type="GO" id="GO:1990904">
    <property type="term" value="C:ribonucleoprotein complex"/>
    <property type="evidence" value="ECO:0007669"/>
    <property type="project" value="UniProtKB-KW"/>
</dbReference>
<proteinExistence type="inferred from homology"/>
<protein>
    <submittedName>
        <fullName evidence="4">Uncharacterized protein</fullName>
    </submittedName>
</protein>
<accession>A0A9W4IKQ6</accession>
<dbReference type="Pfam" id="PF01247">
    <property type="entry name" value="Ribosomal_L35Ae"/>
    <property type="match status" value="1"/>
</dbReference>
<dbReference type="GO" id="GO:0003735">
    <property type="term" value="F:structural constituent of ribosome"/>
    <property type="evidence" value="ECO:0007669"/>
    <property type="project" value="InterPro"/>
</dbReference>
<dbReference type="GO" id="GO:0005840">
    <property type="term" value="C:ribosome"/>
    <property type="evidence" value="ECO:0007669"/>
    <property type="project" value="UniProtKB-KW"/>
</dbReference>
<dbReference type="InterPro" id="IPR018266">
    <property type="entry name" value="Ribosomal_eL33_CS"/>
</dbReference>
<keyword evidence="3" id="KW-0687">Ribonucleoprotein</keyword>
<dbReference type="PANTHER" id="PTHR10902">
    <property type="entry name" value="60S RIBOSOMAL PROTEIN L35A"/>
    <property type="match status" value="1"/>
</dbReference>
<dbReference type="Gene3D" id="2.40.10.190">
    <property type="entry name" value="translation elongation factor selb, chain A, domain 4"/>
    <property type="match status" value="1"/>
</dbReference>
<keyword evidence="5" id="KW-1185">Reference proteome</keyword>
<sequence>MDQPHHGTAMALNQLGPGRIPECAFARQPFGFRLYTPNDHRQSGPGHPSTFFPCPITEKPTKCLPNKDTAVIYVKGRHLSYQRSKHALTPNTSLVKIEGVDDTKSANFYLGKKVAFVYRAKREVRGSNIRVIWGKVTRPHGNSGVVRAKFRNNLPPKSLGATVRVMLYPSNI</sequence>
<dbReference type="HAMAP" id="MF_00573">
    <property type="entry name" value="Ribosomal_eL33"/>
    <property type="match status" value="1"/>
</dbReference>
<comment type="caution">
    <text evidence="4">The sequence shown here is derived from an EMBL/GenBank/DDBJ whole genome shotgun (WGS) entry which is preliminary data.</text>
</comment>
<dbReference type="FunFam" id="2.40.10.190:FF:000001">
    <property type="entry name" value="60S ribosomal protein L35a"/>
    <property type="match status" value="1"/>
</dbReference>
<dbReference type="Proteomes" id="UP001153618">
    <property type="component" value="Unassembled WGS sequence"/>
</dbReference>
<dbReference type="EMBL" id="CAJVOS010000104">
    <property type="protein sequence ID" value="CAG8294088.1"/>
    <property type="molecule type" value="Genomic_DNA"/>
</dbReference>
<evidence type="ECO:0000256" key="2">
    <source>
        <dbReference type="ARBA" id="ARBA00022980"/>
    </source>
</evidence>
<name>A0A9W4IKQ6_PENOL</name>
<organism evidence="4 5">
    <name type="scientific">Penicillium olsonii</name>
    <dbReference type="NCBI Taxonomy" id="99116"/>
    <lineage>
        <taxon>Eukaryota</taxon>
        <taxon>Fungi</taxon>
        <taxon>Dikarya</taxon>
        <taxon>Ascomycota</taxon>
        <taxon>Pezizomycotina</taxon>
        <taxon>Eurotiomycetes</taxon>
        <taxon>Eurotiomycetidae</taxon>
        <taxon>Eurotiales</taxon>
        <taxon>Aspergillaceae</taxon>
        <taxon>Penicillium</taxon>
    </lineage>
</organism>
<evidence type="ECO:0000256" key="3">
    <source>
        <dbReference type="ARBA" id="ARBA00023274"/>
    </source>
</evidence>
<evidence type="ECO:0000313" key="4">
    <source>
        <dbReference type="EMBL" id="CAG8294088.1"/>
    </source>
</evidence>
<reference evidence="4" key="1">
    <citation type="submission" date="2021-07" db="EMBL/GenBank/DDBJ databases">
        <authorList>
            <person name="Branca A.L. A."/>
        </authorList>
    </citation>
    <scope>NUCLEOTIDE SEQUENCE</scope>
</reference>
<dbReference type="SUPFAM" id="SSF50447">
    <property type="entry name" value="Translation proteins"/>
    <property type="match status" value="1"/>
</dbReference>
<evidence type="ECO:0000256" key="1">
    <source>
        <dbReference type="ARBA" id="ARBA00009269"/>
    </source>
</evidence>
<dbReference type="InterPro" id="IPR009000">
    <property type="entry name" value="Transl_B-barrel_sf"/>
</dbReference>
<dbReference type="OrthoDB" id="1166329at2759"/>
<keyword evidence="2" id="KW-0689">Ribosomal protein</keyword>
<dbReference type="InterPro" id="IPR038661">
    <property type="entry name" value="Ribosomal_eL33_sf"/>
</dbReference>